<keyword evidence="1" id="KW-0472">Membrane</keyword>
<feature type="transmembrane region" description="Helical" evidence="1">
    <location>
        <begin position="198"/>
        <end position="217"/>
    </location>
</feature>
<dbReference type="EMBL" id="WWSB01000008">
    <property type="protein sequence ID" value="MZK18020.1"/>
    <property type="molecule type" value="Genomic_DNA"/>
</dbReference>
<accession>A0A845KNW1</accession>
<organism evidence="2 3">
    <name type="scientific">Dorea longicatena</name>
    <dbReference type="NCBI Taxonomy" id="88431"/>
    <lineage>
        <taxon>Bacteria</taxon>
        <taxon>Bacillati</taxon>
        <taxon>Bacillota</taxon>
        <taxon>Clostridia</taxon>
        <taxon>Lachnospirales</taxon>
        <taxon>Lachnospiraceae</taxon>
        <taxon>Dorea</taxon>
    </lineage>
</organism>
<sequence>MKGTKIMSVFQLFWNLILGISGGIISGIIVSRIFLIQGDFQNQINSFDLLLRKLGYTSGMLFGIRTVQEFSYDSDIKMHNEMKKEGISTEEEYYKAHIDVNWISKDRLVSDLLKECKKMNTSLKDELMDLHINESGLQKILDKLNKYVSSLSSTKEMSFSKLNELEKQCKEILNDYDLYKNTSRKTLLTLILKDKVMIVLYILVLLIIIATVTAYMLHI</sequence>
<keyword evidence="1" id="KW-0812">Transmembrane</keyword>
<dbReference type="AlphaFoldDB" id="A0A845KNW1"/>
<feature type="transmembrane region" description="Helical" evidence="1">
    <location>
        <begin position="12"/>
        <end position="35"/>
    </location>
</feature>
<comment type="caution">
    <text evidence="2">The sequence shown here is derived from an EMBL/GenBank/DDBJ whole genome shotgun (WGS) entry which is preliminary data.</text>
</comment>
<dbReference type="Proteomes" id="UP000446719">
    <property type="component" value="Unassembled WGS sequence"/>
</dbReference>
<keyword evidence="1" id="KW-1133">Transmembrane helix</keyword>
<evidence type="ECO:0000313" key="2">
    <source>
        <dbReference type="EMBL" id="MZK18020.1"/>
    </source>
</evidence>
<reference evidence="2 3" key="1">
    <citation type="journal article" date="2019" name="Nat. Med.">
        <title>A library of human gut bacterial isolates paired with longitudinal multiomics data enables mechanistic microbiome research.</title>
        <authorList>
            <person name="Poyet M."/>
            <person name="Groussin M."/>
            <person name="Gibbons S.M."/>
            <person name="Avila-Pacheco J."/>
            <person name="Jiang X."/>
            <person name="Kearney S.M."/>
            <person name="Perrotta A.R."/>
            <person name="Berdy B."/>
            <person name="Zhao S."/>
            <person name="Lieberman T.D."/>
            <person name="Swanson P.K."/>
            <person name="Smith M."/>
            <person name="Roesemann S."/>
            <person name="Alexander J.E."/>
            <person name="Rich S.A."/>
            <person name="Livny J."/>
            <person name="Vlamakis H."/>
            <person name="Clish C."/>
            <person name="Bullock K."/>
            <person name="Deik A."/>
            <person name="Scott J."/>
            <person name="Pierce K.A."/>
            <person name="Xavier R.J."/>
            <person name="Alm E.J."/>
        </authorList>
    </citation>
    <scope>NUCLEOTIDE SEQUENCE [LARGE SCALE GENOMIC DNA]</scope>
    <source>
        <strain evidence="2 3">BIOML-A7</strain>
    </source>
</reference>
<gene>
    <name evidence="2" type="ORF">GT565_07835</name>
</gene>
<evidence type="ECO:0000256" key="1">
    <source>
        <dbReference type="SAM" id="Phobius"/>
    </source>
</evidence>
<proteinExistence type="predicted"/>
<name>A0A845KNW1_9FIRM</name>
<protein>
    <submittedName>
        <fullName evidence="2">Uncharacterized protein</fullName>
    </submittedName>
</protein>
<evidence type="ECO:0000313" key="3">
    <source>
        <dbReference type="Proteomes" id="UP000446719"/>
    </source>
</evidence>